<feature type="domain" description="DUF218" evidence="1">
    <location>
        <begin position="53"/>
        <end position="176"/>
    </location>
</feature>
<organism evidence="2 3">
    <name type="scientific">Acidocella aquatica</name>
    <dbReference type="NCBI Taxonomy" id="1922313"/>
    <lineage>
        <taxon>Bacteria</taxon>
        <taxon>Pseudomonadati</taxon>
        <taxon>Pseudomonadota</taxon>
        <taxon>Alphaproteobacteria</taxon>
        <taxon>Acetobacterales</taxon>
        <taxon>Acidocellaceae</taxon>
        <taxon>Acidocella</taxon>
    </lineage>
</organism>
<protein>
    <recommendedName>
        <fullName evidence="1">DUF218 domain-containing protein</fullName>
    </recommendedName>
</protein>
<dbReference type="Pfam" id="PF02698">
    <property type="entry name" value="DUF218"/>
    <property type="match status" value="1"/>
</dbReference>
<comment type="caution">
    <text evidence="2">The sequence shown here is derived from an EMBL/GenBank/DDBJ whole genome shotgun (WGS) entry which is preliminary data.</text>
</comment>
<evidence type="ECO:0000313" key="2">
    <source>
        <dbReference type="EMBL" id="GLR67716.1"/>
    </source>
</evidence>
<proteinExistence type="predicted"/>
<reference evidence="3" key="1">
    <citation type="journal article" date="2019" name="Int. J. Syst. Evol. Microbiol.">
        <title>The Global Catalogue of Microorganisms (GCM) 10K type strain sequencing project: providing services to taxonomists for standard genome sequencing and annotation.</title>
        <authorList>
            <consortium name="The Broad Institute Genomics Platform"/>
            <consortium name="The Broad Institute Genome Sequencing Center for Infectious Disease"/>
            <person name="Wu L."/>
            <person name="Ma J."/>
        </authorList>
    </citation>
    <scope>NUCLEOTIDE SEQUENCE [LARGE SCALE GENOMIC DNA]</scope>
    <source>
        <strain evidence="3">NBRC 112502</strain>
    </source>
</reference>
<sequence>MPRARRFRRRRFSILRLLANTLIALCGLWLAGFLVFLAVVFTATPPNPMPHADGIVALTGGDDRVGAALALLADRDAPLLLISGAGRGTYLGDFTADDAAAATHFASAITLGHMAGTTHGNALETTNWVRAHNMHSLIIVTADYHMPRAMQEMHQALPDITLIPAPVRPPAMRKLLSLPTLRLLAGEYSKYLVVRSGLRRLAASLITQD</sequence>
<dbReference type="Proteomes" id="UP001156641">
    <property type="component" value="Unassembled WGS sequence"/>
</dbReference>
<dbReference type="EMBL" id="BSOS01000067">
    <property type="protein sequence ID" value="GLR67716.1"/>
    <property type="molecule type" value="Genomic_DNA"/>
</dbReference>
<keyword evidence="3" id="KW-1185">Reference proteome</keyword>
<gene>
    <name evidence="2" type="ORF">GCM10010909_23970</name>
</gene>
<evidence type="ECO:0000313" key="3">
    <source>
        <dbReference type="Proteomes" id="UP001156641"/>
    </source>
</evidence>
<dbReference type="CDD" id="cd06259">
    <property type="entry name" value="YdcF-like"/>
    <property type="match status" value="1"/>
</dbReference>
<evidence type="ECO:0000259" key="1">
    <source>
        <dbReference type="Pfam" id="PF02698"/>
    </source>
</evidence>
<name>A0ABQ6A5L1_9PROT</name>
<dbReference type="RefSeq" id="WP_284258463.1">
    <property type="nucleotide sequence ID" value="NZ_BSOS01000067.1"/>
</dbReference>
<dbReference type="InterPro" id="IPR003848">
    <property type="entry name" value="DUF218"/>
</dbReference>
<accession>A0ABQ6A5L1</accession>